<keyword evidence="3" id="KW-1185">Reference proteome</keyword>
<keyword evidence="1" id="KW-0620">Polyamine biosynthesis</keyword>
<evidence type="ECO:0000313" key="3">
    <source>
        <dbReference type="Proteomes" id="UP000663452"/>
    </source>
</evidence>
<dbReference type="EMBL" id="CP070969">
    <property type="protein sequence ID" value="QSF45695.1"/>
    <property type="molecule type" value="Genomic_DNA"/>
</dbReference>
<dbReference type="PANTHER" id="PTHR43317:SF1">
    <property type="entry name" value="THERMOSPERMINE SYNTHASE ACAULIS5"/>
    <property type="match status" value="1"/>
</dbReference>
<dbReference type="Gene3D" id="3.40.50.150">
    <property type="entry name" value="Vaccinia Virus protein VP39"/>
    <property type="match status" value="1"/>
</dbReference>
<dbReference type="Proteomes" id="UP000663452">
    <property type="component" value="Chromosome"/>
</dbReference>
<name>A0ABX7LC26_9BACL</name>
<dbReference type="SUPFAM" id="SSF53335">
    <property type="entry name" value="S-adenosyl-L-methionine-dependent methyltransferases"/>
    <property type="match status" value="1"/>
</dbReference>
<dbReference type="Pfam" id="PF01564">
    <property type="entry name" value="Spermine_synth"/>
    <property type="match status" value="1"/>
</dbReference>
<evidence type="ECO:0000256" key="1">
    <source>
        <dbReference type="ARBA" id="ARBA00023115"/>
    </source>
</evidence>
<organism evidence="2 3">
    <name type="scientific">Paenibacillus tianjinensis</name>
    <dbReference type="NCBI Taxonomy" id="2810347"/>
    <lineage>
        <taxon>Bacteria</taxon>
        <taxon>Bacillati</taxon>
        <taxon>Bacillota</taxon>
        <taxon>Bacilli</taxon>
        <taxon>Bacillales</taxon>
        <taxon>Paenibacillaceae</taxon>
        <taxon>Paenibacillus</taxon>
    </lineage>
</organism>
<reference evidence="2 3" key="1">
    <citation type="submission" date="2021-02" db="EMBL/GenBank/DDBJ databases">
        <title>Paenibacillus tianjinensis sp. nov.</title>
        <authorList>
            <person name="Liu H."/>
        </authorList>
    </citation>
    <scope>NUCLEOTIDE SEQUENCE [LARGE SCALE GENOMIC DNA]</scope>
    <source>
        <strain evidence="2 3">TB2019</strain>
    </source>
</reference>
<dbReference type="PANTHER" id="PTHR43317">
    <property type="entry name" value="THERMOSPERMINE SYNTHASE ACAULIS5"/>
    <property type="match status" value="1"/>
</dbReference>
<accession>A0ABX7LC26</accession>
<proteinExistence type="predicted"/>
<dbReference type="InterPro" id="IPR029063">
    <property type="entry name" value="SAM-dependent_MTases_sf"/>
</dbReference>
<gene>
    <name evidence="2" type="ORF">JRJ22_03375</name>
</gene>
<evidence type="ECO:0000313" key="2">
    <source>
        <dbReference type="EMBL" id="QSF45695.1"/>
    </source>
</evidence>
<sequence length="286" mass="32254">MKSAPKSAIPIPLISTSCSKESSASHRTNTNEFPSYKETDILQTQFPASRNNNEIQVYETTELYGEKGRFRVLQFSGDAIQGVLDLEHPRRVVFEYPRAMIHLMECNEPYFQDVFLIGHGVGTIAGYFAEKSFRVAEVNAEVVNYSRTHFGYNQDNVMIGDGRSLLEHEQNGRYDYILLDAFTAAGTPPHLTSSEFFRLTRSKLHPRGAIVMNLMGRIDNDRLMNAIHTTLSEEYPYVKAFALPAEGSADIRNIVIMGSGRPIRYQARHMAGFIEVTLGQGHVIRD</sequence>
<dbReference type="NCBIfam" id="NF037959">
    <property type="entry name" value="MFS_SpdSyn"/>
    <property type="match status" value="1"/>
</dbReference>
<dbReference type="PROSITE" id="PS51257">
    <property type="entry name" value="PROKAR_LIPOPROTEIN"/>
    <property type="match status" value="1"/>
</dbReference>
<protein>
    <submittedName>
        <fullName evidence="2">Fused MFS/spermidine synthase</fullName>
    </submittedName>
</protein>